<feature type="region of interest" description="Disordered" evidence="1">
    <location>
        <begin position="28"/>
        <end position="84"/>
    </location>
</feature>
<keyword evidence="3" id="KW-1185">Reference proteome</keyword>
<evidence type="ECO:0000313" key="3">
    <source>
        <dbReference type="Proteomes" id="UP000799537"/>
    </source>
</evidence>
<dbReference type="RefSeq" id="XP_033668216.1">
    <property type="nucleotide sequence ID" value="XM_033812518.1"/>
</dbReference>
<organism evidence="2 3">
    <name type="scientific">Zasmidium cellare ATCC 36951</name>
    <dbReference type="NCBI Taxonomy" id="1080233"/>
    <lineage>
        <taxon>Eukaryota</taxon>
        <taxon>Fungi</taxon>
        <taxon>Dikarya</taxon>
        <taxon>Ascomycota</taxon>
        <taxon>Pezizomycotina</taxon>
        <taxon>Dothideomycetes</taxon>
        <taxon>Dothideomycetidae</taxon>
        <taxon>Mycosphaerellales</taxon>
        <taxon>Mycosphaerellaceae</taxon>
        <taxon>Zasmidium</taxon>
    </lineage>
</organism>
<evidence type="ECO:0000256" key="1">
    <source>
        <dbReference type="SAM" id="MobiDB-lite"/>
    </source>
</evidence>
<feature type="region of interest" description="Disordered" evidence="1">
    <location>
        <begin position="122"/>
        <end position="286"/>
    </location>
</feature>
<dbReference type="EMBL" id="ML993593">
    <property type="protein sequence ID" value="KAF2167327.1"/>
    <property type="molecule type" value="Genomic_DNA"/>
</dbReference>
<feature type="compositionally biased region" description="Basic and acidic residues" evidence="1">
    <location>
        <begin position="128"/>
        <end position="143"/>
    </location>
</feature>
<dbReference type="OrthoDB" id="3641158at2759"/>
<sequence>MVALCVPWSVHGVIAGSTAGDAVDDSAWTDTANSKSWSQSKSSRRSSEERRLGAGHDAGCRPSGTFARTLHHPRRPLRPLHEGDDRISTDLPVLLVFQATTQSTGCIARCFVGLAVTLSASPSGQLGDYRRLPAREGQRDGPLHGRPGSSSKWKLLGRSPSKKSIFSRRPFGITEAKSSTKKGKKKGDDSNEPPPRWNTSMGFRGDAGSESTRSRTTTTPSTMQGGSESGSATQRQKVPKPAMGLTRHTSLKYNDGRLPPTPTATDSNCHRLQLLPTPPTIEGQAT</sequence>
<dbReference type="GeneID" id="54565790"/>
<feature type="compositionally biased region" description="Basic residues" evidence="1">
    <location>
        <begin position="69"/>
        <end position="78"/>
    </location>
</feature>
<gene>
    <name evidence="2" type="ORF">M409DRAFT_53931</name>
</gene>
<dbReference type="Proteomes" id="UP000799537">
    <property type="component" value="Unassembled WGS sequence"/>
</dbReference>
<feature type="compositionally biased region" description="Polar residues" evidence="1">
    <location>
        <begin position="223"/>
        <end position="236"/>
    </location>
</feature>
<protein>
    <submittedName>
        <fullName evidence="2">Uncharacterized protein</fullName>
    </submittedName>
</protein>
<reference evidence="2" key="1">
    <citation type="journal article" date="2020" name="Stud. Mycol.">
        <title>101 Dothideomycetes genomes: a test case for predicting lifestyles and emergence of pathogens.</title>
        <authorList>
            <person name="Haridas S."/>
            <person name="Albert R."/>
            <person name="Binder M."/>
            <person name="Bloem J."/>
            <person name="Labutti K."/>
            <person name="Salamov A."/>
            <person name="Andreopoulos B."/>
            <person name="Baker S."/>
            <person name="Barry K."/>
            <person name="Bills G."/>
            <person name="Bluhm B."/>
            <person name="Cannon C."/>
            <person name="Castanera R."/>
            <person name="Culley D."/>
            <person name="Daum C."/>
            <person name="Ezra D."/>
            <person name="Gonzalez J."/>
            <person name="Henrissat B."/>
            <person name="Kuo A."/>
            <person name="Liang C."/>
            <person name="Lipzen A."/>
            <person name="Lutzoni F."/>
            <person name="Magnuson J."/>
            <person name="Mondo S."/>
            <person name="Nolan M."/>
            <person name="Ohm R."/>
            <person name="Pangilinan J."/>
            <person name="Park H.-J."/>
            <person name="Ramirez L."/>
            <person name="Alfaro M."/>
            <person name="Sun H."/>
            <person name="Tritt A."/>
            <person name="Yoshinaga Y."/>
            <person name="Zwiers L.-H."/>
            <person name="Turgeon B."/>
            <person name="Goodwin S."/>
            <person name="Spatafora J."/>
            <person name="Crous P."/>
            <person name="Grigoriev I."/>
        </authorList>
    </citation>
    <scope>NUCLEOTIDE SEQUENCE</scope>
    <source>
        <strain evidence="2">ATCC 36951</strain>
    </source>
</reference>
<evidence type="ECO:0000313" key="2">
    <source>
        <dbReference type="EMBL" id="KAF2167327.1"/>
    </source>
</evidence>
<dbReference type="AlphaFoldDB" id="A0A6A6CJB9"/>
<feature type="compositionally biased region" description="Low complexity" evidence="1">
    <location>
        <begin position="209"/>
        <end position="222"/>
    </location>
</feature>
<feature type="compositionally biased region" description="Basic and acidic residues" evidence="1">
    <location>
        <begin position="45"/>
        <end position="54"/>
    </location>
</feature>
<accession>A0A6A6CJB9</accession>
<proteinExistence type="predicted"/>
<name>A0A6A6CJB9_ZASCE</name>